<evidence type="ECO:0000313" key="2">
    <source>
        <dbReference type="EMBL" id="KPL55498.1"/>
    </source>
</evidence>
<dbReference type="Proteomes" id="UP000048984">
    <property type="component" value="Unassembled WGS sequence"/>
</dbReference>
<dbReference type="InterPro" id="IPR002934">
    <property type="entry name" value="Polymerase_NTP_transf_dom"/>
</dbReference>
<organism evidence="2 3">
    <name type="scientific">Prosthecodimorpha hirschii</name>
    <dbReference type="NCBI Taxonomy" id="665126"/>
    <lineage>
        <taxon>Bacteria</taxon>
        <taxon>Pseudomonadati</taxon>
        <taxon>Pseudomonadota</taxon>
        <taxon>Alphaproteobacteria</taxon>
        <taxon>Hyphomicrobiales</taxon>
        <taxon>Ancalomicrobiaceae</taxon>
        <taxon>Prosthecodimorpha</taxon>
    </lineage>
</organism>
<proteinExistence type="predicted"/>
<dbReference type="EMBL" id="LJYW01000001">
    <property type="protein sequence ID" value="KPL55498.1"/>
    <property type="molecule type" value="Genomic_DNA"/>
</dbReference>
<accession>A0A0P6W8K7</accession>
<dbReference type="GO" id="GO:0016779">
    <property type="term" value="F:nucleotidyltransferase activity"/>
    <property type="evidence" value="ECO:0007669"/>
    <property type="project" value="InterPro"/>
</dbReference>
<feature type="domain" description="Polymerase nucleotidyl transferase" evidence="1">
    <location>
        <begin position="23"/>
        <end position="107"/>
    </location>
</feature>
<comment type="caution">
    <text evidence="2">The sequence shown here is derived from an EMBL/GenBank/DDBJ whole genome shotgun (WGS) entry which is preliminary data.</text>
</comment>
<dbReference type="AlphaFoldDB" id="A0A0P6W8K7"/>
<dbReference type="Gene3D" id="3.30.460.10">
    <property type="entry name" value="Beta Polymerase, domain 2"/>
    <property type="match status" value="1"/>
</dbReference>
<evidence type="ECO:0000259" key="1">
    <source>
        <dbReference type="Pfam" id="PF01909"/>
    </source>
</evidence>
<name>A0A0P6W8K7_9HYPH</name>
<dbReference type="InterPro" id="IPR043519">
    <property type="entry name" value="NT_sf"/>
</dbReference>
<protein>
    <recommendedName>
        <fullName evidence="1">Polymerase nucleotidyl transferase domain-containing protein</fullName>
    </recommendedName>
</protein>
<reference evidence="2 3" key="1">
    <citation type="submission" date="2015-09" db="EMBL/GenBank/DDBJ databases">
        <authorList>
            <person name="Jackson K.R."/>
            <person name="Lunt B.L."/>
            <person name="Fisher J.N.B."/>
            <person name="Gardner A.V."/>
            <person name="Bailey M.E."/>
            <person name="Deus L.M."/>
            <person name="Earl A.S."/>
            <person name="Gibby P.D."/>
            <person name="Hartmann K.A."/>
            <person name="Liu J.E."/>
            <person name="Manci A.M."/>
            <person name="Nielsen D.A."/>
            <person name="Solomon M.B."/>
            <person name="Breakwell D.P."/>
            <person name="Burnett S.H."/>
            <person name="Grose J.H."/>
        </authorList>
    </citation>
    <scope>NUCLEOTIDE SEQUENCE [LARGE SCALE GENOMIC DNA]</scope>
    <source>
        <strain evidence="2 3">16</strain>
    </source>
</reference>
<sequence>MKALADALGGRTAPAENYPELTELLGRIRATYRPVDILLYGSRARGEASAFSDWDIKVIVGDDAPDQLFSTMLAWKTQEGSGVHADISCARVSEFISDLSVANSAADHMADEAVVLESGRVDPLRARQPIRSRQ</sequence>
<dbReference type="SUPFAM" id="SSF81301">
    <property type="entry name" value="Nucleotidyltransferase"/>
    <property type="match status" value="1"/>
</dbReference>
<gene>
    <name evidence="2" type="ORF">ABB55_27375</name>
</gene>
<dbReference type="CDD" id="cd05403">
    <property type="entry name" value="NT_KNTase_like"/>
    <property type="match status" value="1"/>
</dbReference>
<keyword evidence="3" id="KW-1185">Reference proteome</keyword>
<dbReference type="Pfam" id="PF01909">
    <property type="entry name" value="NTP_transf_2"/>
    <property type="match status" value="1"/>
</dbReference>
<reference evidence="2 3" key="2">
    <citation type="submission" date="2015-10" db="EMBL/GenBank/DDBJ databases">
        <title>Draft Genome Sequence of Prosthecomicrobium hirschii ATCC 27832.</title>
        <authorList>
            <person name="Daniel J."/>
            <person name="Givan S.A."/>
            <person name="Brun Y.V."/>
            <person name="Brown P.J."/>
        </authorList>
    </citation>
    <scope>NUCLEOTIDE SEQUENCE [LARGE SCALE GENOMIC DNA]</scope>
    <source>
        <strain evidence="2 3">16</strain>
    </source>
</reference>
<evidence type="ECO:0000313" key="3">
    <source>
        <dbReference type="Proteomes" id="UP000048984"/>
    </source>
</evidence>